<protein>
    <submittedName>
        <fullName evidence="2">Uncharacterized protein</fullName>
    </submittedName>
</protein>
<dbReference type="SUPFAM" id="SSF51126">
    <property type="entry name" value="Pectin lyase-like"/>
    <property type="match status" value="1"/>
</dbReference>
<evidence type="ECO:0000256" key="1">
    <source>
        <dbReference type="SAM" id="MobiDB-lite"/>
    </source>
</evidence>
<accession>A0A4R3IJR7</accession>
<organism evidence="2 3">
    <name type="scientific">Primorskyibacter sedentarius</name>
    <dbReference type="NCBI Taxonomy" id="745311"/>
    <lineage>
        <taxon>Bacteria</taxon>
        <taxon>Pseudomonadati</taxon>
        <taxon>Pseudomonadota</taxon>
        <taxon>Alphaproteobacteria</taxon>
        <taxon>Rhodobacterales</taxon>
        <taxon>Roseobacteraceae</taxon>
        <taxon>Primorskyibacter</taxon>
    </lineage>
</organism>
<evidence type="ECO:0000313" key="2">
    <source>
        <dbReference type="EMBL" id="TCS48957.1"/>
    </source>
</evidence>
<dbReference type="InterPro" id="IPR011050">
    <property type="entry name" value="Pectin_lyase_fold/virulence"/>
</dbReference>
<sequence>MLKHFMPRWAGFRRQLTNERGIAAAWGSSSPSGEATIWTQQPSSRVDVRINVRRSEHRVAPEGIFFDLTLDGFDTNTLPNTAAYDPSYHDKYVFWDYGEEYFFTAPTQILAMDAADGGNRNNARYSRGPLGSHVFRTPGFHVVRVAVVEPSSGKVGFGQLELSIGDPEKFYAGTTTLFVDVTGSYTNAPIGSRTFRNIDAALSVLNTATTPHRIVLERGQTHIMSAPFGYRAPPNASGISLRVEARDGKKDKPVITVGTKVSSGSILLLENSLRNIRGSISSGVTFRGIDFQGPWDVTIPSGRKVDCLAFNGVYGSKNVVIDQCNFSGWATTFHANSAKGRTPDRTVFFNDVGVSGWAGIGFFGGADSALSFTGCGFVQGTDAVTRQSQDNKSLGPLRVSSSRMCNMWACDFFSSTGWSPYSSIIAIQPAIRWNTSPNVMGARLNLQACAIESGRLALSLKPQNTGQARMQANAIVEGNIAISGFQGSAVADIAFGGTTLRNNILVFAGDKNSAPIGGQNQGIRGFIWLYGGAQAKSNNEAMPLLAYNNTLVNLTNTNAREFEDSIGFSNLIMMNNLVHQPHLGVPETPFAPLFQKRAFASRYKGYRPDNSTLHGTYANPKNSGSTWIPQIRSRALGAALSEPDAYTDFKGDRRPEPPSIGAMEAD</sequence>
<keyword evidence="3" id="KW-1185">Reference proteome</keyword>
<feature type="region of interest" description="Disordered" evidence="1">
    <location>
        <begin position="642"/>
        <end position="666"/>
    </location>
</feature>
<reference evidence="2 3" key="1">
    <citation type="submission" date="2019-03" db="EMBL/GenBank/DDBJ databases">
        <title>Genomic Encyclopedia of Type Strains, Phase IV (KMG-IV): sequencing the most valuable type-strain genomes for metagenomic binning, comparative biology and taxonomic classification.</title>
        <authorList>
            <person name="Goeker M."/>
        </authorList>
    </citation>
    <scope>NUCLEOTIDE SEQUENCE [LARGE SCALE GENOMIC DNA]</scope>
    <source>
        <strain evidence="2 3">DSM 104836</strain>
    </source>
</reference>
<proteinExistence type="predicted"/>
<evidence type="ECO:0000313" key="3">
    <source>
        <dbReference type="Proteomes" id="UP000295696"/>
    </source>
</evidence>
<feature type="compositionally biased region" description="Basic and acidic residues" evidence="1">
    <location>
        <begin position="647"/>
        <end position="656"/>
    </location>
</feature>
<dbReference type="RefSeq" id="WP_132248975.1">
    <property type="nucleotide sequence ID" value="NZ_SLZU01000053.1"/>
</dbReference>
<dbReference type="AlphaFoldDB" id="A0A4R3IJR7"/>
<dbReference type="Proteomes" id="UP000295696">
    <property type="component" value="Unassembled WGS sequence"/>
</dbReference>
<comment type="caution">
    <text evidence="2">The sequence shown here is derived from an EMBL/GenBank/DDBJ whole genome shotgun (WGS) entry which is preliminary data.</text>
</comment>
<dbReference type="EMBL" id="SLZU01000053">
    <property type="protein sequence ID" value="TCS48957.1"/>
    <property type="molecule type" value="Genomic_DNA"/>
</dbReference>
<gene>
    <name evidence="2" type="ORF">EDD52_1534</name>
</gene>
<dbReference type="OrthoDB" id="7860956at2"/>
<name>A0A4R3IJR7_9RHOB</name>